<dbReference type="RefSeq" id="XP_013892527.1">
    <property type="nucleotide sequence ID" value="XM_014037073.1"/>
</dbReference>
<accession>A0A0D2J096</accession>
<reference evidence="2 3" key="1">
    <citation type="journal article" date="2013" name="BMC Genomics">
        <title>Reconstruction of the lipid metabolism for the microalga Monoraphidium neglectum from its genome sequence reveals characteristics suitable for biofuel production.</title>
        <authorList>
            <person name="Bogen C."/>
            <person name="Al-Dilaimi A."/>
            <person name="Albersmeier A."/>
            <person name="Wichmann J."/>
            <person name="Grundmann M."/>
            <person name="Rupp O."/>
            <person name="Lauersen K.J."/>
            <person name="Blifernez-Klassen O."/>
            <person name="Kalinowski J."/>
            <person name="Goesmann A."/>
            <person name="Mussgnug J.H."/>
            <person name="Kruse O."/>
        </authorList>
    </citation>
    <scope>NUCLEOTIDE SEQUENCE [LARGE SCALE GENOMIC DNA]</scope>
    <source>
        <strain evidence="2 3">SAG 48.87</strain>
    </source>
</reference>
<evidence type="ECO:0000313" key="2">
    <source>
        <dbReference type="EMBL" id="KIY93507.1"/>
    </source>
</evidence>
<dbReference type="AlphaFoldDB" id="A0A0D2J096"/>
<evidence type="ECO:0000256" key="1">
    <source>
        <dbReference type="SAM" id="MobiDB-lite"/>
    </source>
</evidence>
<proteinExistence type="predicted"/>
<feature type="region of interest" description="Disordered" evidence="1">
    <location>
        <begin position="78"/>
        <end position="128"/>
    </location>
</feature>
<sequence>MLRTQSLAAFDAQLDATILHQTAAVDAFLASRAVSWAADAQSALERLSQRDATAALGLGDLRHAYAWDMRQPTWCKFAGAQPSSSQQQQQQQSSHPEIEVEEAPAPAGATGSRAGASAGGTPEPARVM</sequence>
<evidence type="ECO:0000313" key="3">
    <source>
        <dbReference type="Proteomes" id="UP000054498"/>
    </source>
</evidence>
<dbReference type="KEGG" id="mng:MNEG_14454"/>
<organism evidence="2 3">
    <name type="scientific">Monoraphidium neglectum</name>
    <dbReference type="NCBI Taxonomy" id="145388"/>
    <lineage>
        <taxon>Eukaryota</taxon>
        <taxon>Viridiplantae</taxon>
        <taxon>Chlorophyta</taxon>
        <taxon>core chlorophytes</taxon>
        <taxon>Chlorophyceae</taxon>
        <taxon>CS clade</taxon>
        <taxon>Sphaeropleales</taxon>
        <taxon>Selenastraceae</taxon>
        <taxon>Monoraphidium</taxon>
    </lineage>
</organism>
<gene>
    <name evidence="2" type="ORF">MNEG_14454</name>
</gene>
<dbReference type="Proteomes" id="UP000054498">
    <property type="component" value="Unassembled WGS sequence"/>
</dbReference>
<feature type="compositionally biased region" description="Low complexity" evidence="1">
    <location>
        <begin position="103"/>
        <end position="122"/>
    </location>
</feature>
<dbReference type="GeneID" id="25732018"/>
<name>A0A0D2J096_9CHLO</name>
<protein>
    <submittedName>
        <fullName evidence="2">Uncharacterized protein</fullName>
    </submittedName>
</protein>
<dbReference type="EMBL" id="KK104721">
    <property type="protein sequence ID" value="KIY93507.1"/>
    <property type="molecule type" value="Genomic_DNA"/>
</dbReference>
<feature type="compositionally biased region" description="Low complexity" evidence="1">
    <location>
        <begin position="83"/>
        <end position="94"/>
    </location>
</feature>
<keyword evidence="3" id="KW-1185">Reference proteome</keyword>
<feature type="non-terminal residue" evidence="2">
    <location>
        <position position="128"/>
    </location>
</feature>